<organism evidence="2 3">
    <name type="scientific">Clostridium oceanicum</name>
    <dbReference type="NCBI Taxonomy" id="1543"/>
    <lineage>
        <taxon>Bacteria</taxon>
        <taxon>Bacillati</taxon>
        <taxon>Bacillota</taxon>
        <taxon>Clostridia</taxon>
        <taxon>Eubacteriales</taxon>
        <taxon>Clostridiaceae</taxon>
        <taxon>Clostridium</taxon>
    </lineage>
</organism>
<sequence>MEKTKYYIIFPSHTEGMKLNSLLKKNKIKHTIVPTPRELSKSCGICMTYEKKDEDFIKDLIETNNVRISGMKSLTKKHKNYYI</sequence>
<keyword evidence="3" id="KW-1185">Reference proteome</keyword>
<reference evidence="2 3" key="1">
    <citation type="journal article" date="2019" name="Int. J. Syst. Evol. Microbiol.">
        <title>The Global Catalogue of Microorganisms (GCM) 10K type strain sequencing project: providing services to taxonomists for standard genome sequencing and annotation.</title>
        <authorList>
            <consortium name="The Broad Institute Genomics Platform"/>
            <consortium name="The Broad Institute Genome Sequencing Center for Infectious Disease"/>
            <person name="Wu L."/>
            <person name="Ma J."/>
        </authorList>
    </citation>
    <scope>NUCLEOTIDE SEQUENCE [LARGE SCALE GENOMIC DNA]</scope>
    <source>
        <strain evidence="2 3">JCM 1407</strain>
    </source>
</reference>
<proteinExistence type="predicted"/>
<dbReference type="RefSeq" id="WP_343764545.1">
    <property type="nucleotide sequence ID" value="NZ_BAAACG010000019.1"/>
</dbReference>
<evidence type="ECO:0000313" key="2">
    <source>
        <dbReference type="EMBL" id="GAA0748482.1"/>
    </source>
</evidence>
<evidence type="ECO:0000313" key="3">
    <source>
        <dbReference type="Proteomes" id="UP001501510"/>
    </source>
</evidence>
<protein>
    <submittedName>
        <fullName evidence="2">DUF3343 domain-containing protein</fullName>
    </submittedName>
</protein>
<comment type="caution">
    <text evidence="2">The sequence shown here is derived from an EMBL/GenBank/DDBJ whole genome shotgun (WGS) entry which is preliminary data.</text>
</comment>
<gene>
    <name evidence="2" type="ORF">GCM10008906_38890</name>
</gene>
<name>A0ABN1JXA2_9CLOT</name>
<accession>A0ABN1JXA2</accession>
<dbReference type="EMBL" id="BAAACG010000019">
    <property type="protein sequence ID" value="GAA0748482.1"/>
    <property type="molecule type" value="Genomic_DNA"/>
</dbReference>
<dbReference type="Pfam" id="PF11823">
    <property type="entry name" value="Se_S_carrier"/>
    <property type="match status" value="1"/>
</dbReference>
<feature type="domain" description="Putative Se/S carrier protein-like" evidence="1">
    <location>
        <begin position="5"/>
        <end position="71"/>
    </location>
</feature>
<dbReference type="InterPro" id="IPR021778">
    <property type="entry name" value="Se/S_carrier-like"/>
</dbReference>
<dbReference type="Proteomes" id="UP001501510">
    <property type="component" value="Unassembled WGS sequence"/>
</dbReference>
<evidence type="ECO:0000259" key="1">
    <source>
        <dbReference type="Pfam" id="PF11823"/>
    </source>
</evidence>